<comment type="caution">
    <text evidence="2">The sequence shown here is derived from an EMBL/GenBank/DDBJ whole genome shotgun (WGS) entry which is preliminary data.</text>
</comment>
<gene>
    <name evidence="2" type="ORF">NDU88_001369</name>
</gene>
<sequence length="135" mass="15055">MLRPRSRECGPALKKTRGPKNGGERTLAKRPQTRNAMSQSLLPRGEDMTEISRSDLLITVSRQLEGQVAVALRHEVADALSDVIGREDLYSIESAVLGLFQHKKAESPRNCYIDLLLLVTHRTIAMHWKANTLPG</sequence>
<protein>
    <submittedName>
        <fullName evidence="2">Uncharacterized protein</fullName>
    </submittedName>
</protein>
<accession>A0AAV7NCE1</accession>
<feature type="region of interest" description="Disordered" evidence="1">
    <location>
        <begin position="1"/>
        <end position="46"/>
    </location>
</feature>
<organism evidence="2 3">
    <name type="scientific">Pleurodeles waltl</name>
    <name type="common">Iberian ribbed newt</name>
    <dbReference type="NCBI Taxonomy" id="8319"/>
    <lineage>
        <taxon>Eukaryota</taxon>
        <taxon>Metazoa</taxon>
        <taxon>Chordata</taxon>
        <taxon>Craniata</taxon>
        <taxon>Vertebrata</taxon>
        <taxon>Euteleostomi</taxon>
        <taxon>Amphibia</taxon>
        <taxon>Batrachia</taxon>
        <taxon>Caudata</taxon>
        <taxon>Salamandroidea</taxon>
        <taxon>Salamandridae</taxon>
        <taxon>Pleurodelinae</taxon>
        <taxon>Pleurodeles</taxon>
    </lineage>
</organism>
<reference evidence="2" key="1">
    <citation type="journal article" date="2022" name="bioRxiv">
        <title>Sequencing and chromosome-scale assembly of the giantPleurodeles waltlgenome.</title>
        <authorList>
            <person name="Brown T."/>
            <person name="Elewa A."/>
            <person name="Iarovenko S."/>
            <person name="Subramanian E."/>
            <person name="Araus A.J."/>
            <person name="Petzold A."/>
            <person name="Susuki M."/>
            <person name="Suzuki K.-i.T."/>
            <person name="Hayashi T."/>
            <person name="Toyoda A."/>
            <person name="Oliveira C."/>
            <person name="Osipova E."/>
            <person name="Leigh N.D."/>
            <person name="Simon A."/>
            <person name="Yun M.H."/>
        </authorList>
    </citation>
    <scope>NUCLEOTIDE SEQUENCE</scope>
    <source>
        <strain evidence="2">20211129_DDA</strain>
        <tissue evidence="2">Liver</tissue>
    </source>
</reference>
<keyword evidence="3" id="KW-1185">Reference proteome</keyword>
<evidence type="ECO:0000313" key="3">
    <source>
        <dbReference type="Proteomes" id="UP001066276"/>
    </source>
</evidence>
<evidence type="ECO:0000313" key="2">
    <source>
        <dbReference type="EMBL" id="KAJ1113114.1"/>
    </source>
</evidence>
<dbReference type="AlphaFoldDB" id="A0AAV7NCE1"/>
<dbReference type="Proteomes" id="UP001066276">
    <property type="component" value="Chromosome 8"/>
</dbReference>
<dbReference type="EMBL" id="JANPWB010000012">
    <property type="protein sequence ID" value="KAJ1113114.1"/>
    <property type="molecule type" value="Genomic_DNA"/>
</dbReference>
<proteinExistence type="predicted"/>
<evidence type="ECO:0000256" key="1">
    <source>
        <dbReference type="SAM" id="MobiDB-lite"/>
    </source>
</evidence>
<name>A0AAV7NCE1_PLEWA</name>